<evidence type="ECO:0008006" key="4">
    <source>
        <dbReference type="Google" id="ProtNLM"/>
    </source>
</evidence>
<proteinExistence type="predicted"/>
<dbReference type="EMBL" id="JBEPMN010000012">
    <property type="protein sequence ID" value="MET3662505.1"/>
    <property type="molecule type" value="Genomic_DNA"/>
</dbReference>
<reference evidence="2 3" key="1">
    <citation type="submission" date="2024-06" db="EMBL/GenBank/DDBJ databases">
        <title>Genomic Encyclopedia of Type Strains, Phase IV (KMG-IV): sequencing the most valuable type-strain genomes for metagenomic binning, comparative biology and taxonomic classification.</title>
        <authorList>
            <person name="Goeker M."/>
        </authorList>
    </citation>
    <scope>NUCLEOTIDE SEQUENCE [LARGE SCALE GENOMIC DNA]</scope>
    <source>
        <strain evidence="2 3">DSM 19730</strain>
    </source>
</reference>
<keyword evidence="1" id="KW-0472">Membrane</keyword>
<evidence type="ECO:0000313" key="2">
    <source>
        <dbReference type="EMBL" id="MET3662505.1"/>
    </source>
</evidence>
<keyword evidence="1" id="KW-0812">Transmembrane</keyword>
<protein>
    <recommendedName>
        <fullName evidence="4">Bacteriophage tail tape measure C-terminal domain-containing protein</fullName>
    </recommendedName>
</protein>
<feature type="transmembrane region" description="Helical" evidence="1">
    <location>
        <begin position="39"/>
        <end position="61"/>
    </location>
</feature>
<dbReference type="Proteomes" id="UP001549143">
    <property type="component" value="Unassembled WGS sequence"/>
</dbReference>
<gene>
    <name evidence="2" type="ORF">ABID44_002843</name>
</gene>
<name>A0ABV2KN54_9HYPH</name>
<accession>A0ABV2KN54</accession>
<dbReference type="RefSeq" id="WP_354152358.1">
    <property type="nucleotide sequence ID" value="NZ_JBEPMN010000012.1"/>
</dbReference>
<evidence type="ECO:0000313" key="3">
    <source>
        <dbReference type="Proteomes" id="UP001549143"/>
    </source>
</evidence>
<comment type="caution">
    <text evidence="2">The sequence shown here is derived from an EMBL/GenBank/DDBJ whole genome shotgun (WGS) entry which is preliminary data.</text>
</comment>
<evidence type="ECO:0000256" key="1">
    <source>
        <dbReference type="SAM" id="Phobius"/>
    </source>
</evidence>
<keyword evidence="1" id="KW-1133">Transmembrane helix</keyword>
<sequence>MAKGSVIGNLRVNMGLDSAQFQTGLASVSKNMDAMAKEAAAFGAKIGLAISGAVAGIGAFVKMTASSAAKMGDVADRLGLPVESLQELRHAADMSGVAVQNFDVAFRRFIRRSSEAARGTGAAKDAFKELGVSLTDNQKRMRNSEDIFNDVADAMGKIKDPANRLRLAFKMFDTDGAAMVKMFENGSAGVKQFREQAQQLGIVLSEDAVRSSQRFNDSLSLISKTAEGFKNRVFAGILPAFENLAARILDISVNGQVMDGVVNALSGGMNLLARGIGFVLDNLDHLVDLFKVFVAAKIVTYVAAVGGAMLTLGRTVGIASKAMLLLTSITRVKITTLALLAGVIAKVTGTYDVLVEKLKSVGQAVLDALPEDMRSSMEGLGQKLKDLVADVNEANSESAKMFGSYLGWSDEAVDSFGRVGTAAKSAADKMKEMQSEAARIFEATRTPLEQYQAQIARLNELLAAGAINQDTYNRAVIQAQDAFEQAEKAGLKTESVFQQIGQTIAQSFGSAMQGLIDRSKKAIDVLKDLLSQLASMAMNRAFQALLGSIGGSLFGGSDPWAGLRVPNFASGGTIMPGGYGGIDSQLVMFRKSPNERVDITKPGQTLEGGRGGAVSVAVEVFVNDDGMLGAIAKTAGRDAAVSVVQANNKARQKLYNNGGNPR</sequence>
<organism evidence="2 3">
    <name type="scientific">Aquamicrobium ahrensii</name>
    <dbReference type="NCBI Taxonomy" id="469551"/>
    <lineage>
        <taxon>Bacteria</taxon>
        <taxon>Pseudomonadati</taxon>
        <taxon>Pseudomonadota</taxon>
        <taxon>Alphaproteobacteria</taxon>
        <taxon>Hyphomicrobiales</taxon>
        <taxon>Phyllobacteriaceae</taxon>
        <taxon>Aquamicrobium</taxon>
    </lineage>
</organism>
<keyword evidence="3" id="KW-1185">Reference proteome</keyword>